<name>A0A1G2B8I0_9BACT</name>
<sequence>MTLIDWLLIILLLLAFGSGLKMGFIYKLGSLIGIIVGIIMAGRYYDSIDVFFGGGAGGKVIAFIVIMTIVSNLIGLVFRIINKFFNIIAIIPGLKSINRLLGGVLSVVQRVAALSIVALFLSKFQSIAEIAKLFETSALIGFFVKIGNILSPLLPAAISQVQSLI</sequence>
<dbReference type="AlphaFoldDB" id="A0A1G2B8I0"/>
<keyword evidence="4 5" id="KW-0472">Membrane</keyword>
<evidence type="ECO:0000313" key="6">
    <source>
        <dbReference type="EMBL" id="OGY84570.1"/>
    </source>
</evidence>
<evidence type="ECO:0000256" key="4">
    <source>
        <dbReference type="ARBA" id="ARBA00023136"/>
    </source>
</evidence>
<accession>A0A1G2B8I0</accession>
<keyword evidence="3 5" id="KW-1133">Transmembrane helix</keyword>
<feature type="transmembrane region" description="Helical" evidence="5">
    <location>
        <begin position="27"/>
        <end position="45"/>
    </location>
</feature>
<feature type="transmembrane region" description="Helical" evidence="5">
    <location>
        <begin position="101"/>
        <end position="121"/>
    </location>
</feature>
<gene>
    <name evidence="6" type="ORF">A3F54_05690</name>
</gene>
<dbReference type="Proteomes" id="UP000176952">
    <property type="component" value="Unassembled WGS sequence"/>
</dbReference>
<dbReference type="EMBL" id="MHKD01000013">
    <property type="protein sequence ID" value="OGY84570.1"/>
    <property type="molecule type" value="Genomic_DNA"/>
</dbReference>
<feature type="transmembrane region" description="Helical" evidence="5">
    <location>
        <begin position="57"/>
        <end position="81"/>
    </location>
</feature>
<feature type="transmembrane region" description="Helical" evidence="5">
    <location>
        <begin position="133"/>
        <end position="158"/>
    </location>
</feature>
<dbReference type="PANTHER" id="PTHR37306">
    <property type="entry name" value="COLICIN V PRODUCTION PROTEIN"/>
    <property type="match status" value="1"/>
</dbReference>
<protein>
    <recommendedName>
        <fullName evidence="8">Colicin V production protein</fullName>
    </recommendedName>
</protein>
<proteinExistence type="predicted"/>
<reference evidence="6 7" key="1">
    <citation type="journal article" date="2016" name="Nat. Commun.">
        <title>Thousands of microbial genomes shed light on interconnected biogeochemical processes in an aquifer system.</title>
        <authorList>
            <person name="Anantharaman K."/>
            <person name="Brown C.T."/>
            <person name="Hug L.A."/>
            <person name="Sharon I."/>
            <person name="Castelle C.J."/>
            <person name="Probst A.J."/>
            <person name="Thomas B.C."/>
            <person name="Singh A."/>
            <person name="Wilkins M.J."/>
            <person name="Karaoz U."/>
            <person name="Brodie E.L."/>
            <person name="Williams K.H."/>
            <person name="Hubbard S.S."/>
            <person name="Banfield J.F."/>
        </authorList>
    </citation>
    <scope>NUCLEOTIDE SEQUENCE [LARGE SCALE GENOMIC DNA]</scope>
</reference>
<keyword evidence="2 5" id="KW-0812">Transmembrane</keyword>
<evidence type="ECO:0000313" key="7">
    <source>
        <dbReference type="Proteomes" id="UP000176952"/>
    </source>
</evidence>
<dbReference type="GO" id="GO:0016020">
    <property type="term" value="C:membrane"/>
    <property type="evidence" value="ECO:0007669"/>
    <property type="project" value="UniProtKB-SubCell"/>
</dbReference>
<dbReference type="InterPro" id="IPR003825">
    <property type="entry name" value="Colicin-V_CvpA"/>
</dbReference>
<evidence type="ECO:0000256" key="2">
    <source>
        <dbReference type="ARBA" id="ARBA00022692"/>
    </source>
</evidence>
<comment type="caution">
    <text evidence="6">The sequence shown here is derived from an EMBL/GenBank/DDBJ whole genome shotgun (WGS) entry which is preliminary data.</text>
</comment>
<dbReference type="STRING" id="1798542.A3F54_05690"/>
<dbReference type="GO" id="GO:0009403">
    <property type="term" value="P:toxin biosynthetic process"/>
    <property type="evidence" value="ECO:0007669"/>
    <property type="project" value="InterPro"/>
</dbReference>
<evidence type="ECO:0000256" key="5">
    <source>
        <dbReference type="SAM" id="Phobius"/>
    </source>
</evidence>
<dbReference type="PANTHER" id="PTHR37306:SF1">
    <property type="entry name" value="COLICIN V PRODUCTION PROTEIN"/>
    <property type="match status" value="1"/>
</dbReference>
<dbReference type="Pfam" id="PF02674">
    <property type="entry name" value="Colicin_V"/>
    <property type="match status" value="1"/>
</dbReference>
<organism evidence="6 7">
    <name type="scientific">Candidatus Kerfeldbacteria bacterium RIFCSPHIGHO2_12_FULL_48_17</name>
    <dbReference type="NCBI Taxonomy" id="1798542"/>
    <lineage>
        <taxon>Bacteria</taxon>
        <taxon>Candidatus Kerfeldiibacteriota</taxon>
    </lineage>
</organism>
<evidence type="ECO:0000256" key="3">
    <source>
        <dbReference type="ARBA" id="ARBA00022989"/>
    </source>
</evidence>
<evidence type="ECO:0000256" key="1">
    <source>
        <dbReference type="ARBA" id="ARBA00004141"/>
    </source>
</evidence>
<evidence type="ECO:0008006" key="8">
    <source>
        <dbReference type="Google" id="ProtNLM"/>
    </source>
</evidence>
<comment type="subcellular location">
    <subcellularLocation>
        <location evidence="1">Membrane</location>
        <topology evidence="1">Multi-pass membrane protein</topology>
    </subcellularLocation>
</comment>